<dbReference type="Proteomes" id="UP001449225">
    <property type="component" value="Unassembled WGS sequence"/>
</dbReference>
<dbReference type="Gene3D" id="3.30.750.24">
    <property type="entry name" value="STAS domain"/>
    <property type="match status" value="1"/>
</dbReference>
<dbReference type="RefSeq" id="WP_067982496.1">
    <property type="nucleotide sequence ID" value="NZ_CAXBCE010000001.1"/>
</dbReference>
<dbReference type="InterPro" id="IPR002645">
    <property type="entry name" value="STAS_dom"/>
</dbReference>
<dbReference type="InterPro" id="IPR036513">
    <property type="entry name" value="STAS_dom_sf"/>
</dbReference>
<proteinExistence type="predicted"/>
<accession>A0ABU9TT99</accession>
<dbReference type="PROSITE" id="PS50801">
    <property type="entry name" value="STAS"/>
    <property type="match status" value="1"/>
</dbReference>
<dbReference type="InterPro" id="IPR058548">
    <property type="entry name" value="MlaB-like_STAS"/>
</dbReference>
<dbReference type="SUPFAM" id="SSF52091">
    <property type="entry name" value="SpoIIaa-like"/>
    <property type="match status" value="1"/>
</dbReference>
<evidence type="ECO:0000313" key="3">
    <source>
        <dbReference type="Proteomes" id="UP001449225"/>
    </source>
</evidence>
<gene>
    <name evidence="2" type="ORF">WNY58_08755</name>
</gene>
<reference evidence="2 3" key="1">
    <citation type="submission" date="2024-03" db="EMBL/GenBank/DDBJ databases">
        <title>Community enrichment and isolation of bacterial strains for fucoidan degradation.</title>
        <authorList>
            <person name="Sichert A."/>
        </authorList>
    </citation>
    <scope>NUCLEOTIDE SEQUENCE [LARGE SCALE GENOMIC DNA]</scope>
    <source>
        <strain evidence="2 3">AS76</strain>
    </source>
</reference>
<comment type="caution">
    <text evidence="2">The sequence shown here is derived from an EMBL/GenBank/DDBJ whole genome shotgun (WGS) entry which is preliminary data.</text>
</comment>
<dbReference type="Pfam" id="PF13466">
    <property type="entry name" value="STAS_2"/>
    <property type="match status" value="1"/>
</dbReference>
<feature type="domain" description="STAS" evidence="1">
    <location>
        <begin position="11"/>
        <end position="96"/>
    </location>
</feature>
<organism evidence="2 3">
    <name type="scientific">Neptuniibacter pectenicola</name>
    <dbReference type="NCBI Taxonomy" id="1806669"/>
    <lineage>
        <taxon>Bacteria</taxon>
        <taxon>Pseudomonadati</taxon>
        <taxon>Pseudomonadota</taxon>
        <taxon>Gammaproteobacteria</taxon>
        <taxon>Oceanospirillales</taxon>
        <taxon>Oceanospirillaceae</taxon>
        <taxon>Neptuniibacter</taxon>
    </lineage>
</organism>
<evidence type="ECO:0000313" key="2">
    <source>
        <dbReference type="EMBL" id="MEM5536479.1"/>
    </source>
</evidence>
<dbReference type="EMBL" id="JBBMRA010000006">
    <property type="protein sequence ID" value="MEM5536479.1"/>
    <property type="molecule type" value="Genomic_DNA"/>
</dbReference>
<name>A0ABU9TT99_9GAMM</name>
<evidence type="ECO:0000259" key="1">
    <source>
        <dbReference type="PROSITE" id="PS50801"/>
    </source>
</evidence>
<sequence>MADVRQVNEQLISLEGEFKFPVIMQARKQAESILSSCKGVVEIDFAGVTAVDSSALSFWFCCLRCVQDRGVQLKAINLPVEMKGIAELVGLEKQFI</sequence>
<protein>
    <submittedName>
        <fullName evidence="2">STAS domain-containing protein</fullName>
    </submittedName>
</protein>
<keyword evidence="3" id="KW-1185">Reference proteome</keyword>